<dbReference type="GO" id="GO:0006511">
    <property type="term" value="P:ubiquitin-dependent protein catabolic process"/>
    <property type="evidence" value="ECO:0007669"/>
    <property type="project" value="InterPro"/>
</dbReference>
<feature type="domain" description="U-box" evidence="10">
    <location>
        <begin position="1077"/>
        <end position="1150"/>
    </location>
</feature>
<evidence type="ECO:0000313" key="12">
    <source>
        <dbReference type="Proteomes" id="UP001295684"/>
    </source>
</evidence>
<dbReference type="InterPro" id="IPR003613">
    <property type="entry name" value="Ubox_domain"/>
</dbReference>
<dbReference type="GO" id="GO:0005737">
    <property type="term" value="C:cytoplasm"/>
    <property type="evidence" value="ECO:0007669"/>
    <property type="project" value="UniProtKB-SubCell"/>
</dbReference>
<sequence length="1173" mass="136985">MGQGESKEQYDKLKDNDNEDEQHKEKEDTSGQGRQKLKSTVDLSALGGLVDKPSKPNPPQKDTKMSKEEEEKERIRQLRLERLSKSTLGSQASKADEIRKKRTEQEQKRKLAEEKLKEQEKKEFEANKKQQEEDQTKKAELERQRKLEEQAKKKRQEEQQKQQEVKQKKSPEATKKTYMHNIICDSFNVCLTKRTMGKDFMQDLSISKTMEGQSLTFIADDMITVILYCVTKRKNQNKFRMLYNAYSSAKRHLLANKVDIEEVLNYICSYFAILYSNPEALEIETTEKKQQIKAAAPALPNIPPNMGDNPQMMAMMQMLMQAQAQGGAVFEETFTNIEDEFFDVVVNDGLLISDKEFMANVLEECKDEAFDLIIRKSFLLLDNLNELKTLTKALSIINVIGSHDELIEEFINHKYFIPVDGNLTGKRLQMETFFGRMLSITVWPTENPNKNFDFNMRMTPGLKSKQVDTMSEKFYAFYDGFTMFMKKLLKNKATKNRALEWFRMLINLNTDYFKMMPQFASLSSKSVFLNSIAIFLELSTPFVSKMDKFQTMFDKIDPLYCATEKHLKLGSCDKINSEQIEEVKVDDDHEFNFVTECFFITHTLIKIGYKKVIKTFNQAGEQLQSAFGTMDANAISPAFQQICGMETHLFAKKYTSSLFQFLDFSCFYFCFVSRTERDEEEKVDFTWFAERVKIEDNDHLQNELCYIPEFYCENISKLGMMYRVFRPSTFEKALNFDALMLFCLYVIRTKKVSNPHTRAETLKFICEFAPRAPTYEFRKEELNLKGLLLQSKLCKNYLLEIITEAYGDVEKTGSNSQYYEKYHYRALITQVLKFIFKDKHYMEQLVEVCMTKADKFEKFTHFLISDINDGFTSSISKLASIREYEEAKNNWESYTEEQKKDFEEQFKENSGIAKWGMNMARSALGLCITIAEREECRKGFMSEVNLNSFVQGLNYTLDSLINGGKPSDIRYSKNLNSSTRCISIKINNPKEYFFEPKVITQELIYCYAFMGNYQEFIDCVVLDTRSYKERNFNKAISLMNKAKIMIPMDIAANFQNFVEKCKASLEENQLKEAFLDDAPDEYMDELFCVLMENPVKLPSGNTVELSQLKMHLMNDPTDPYTRAPLKLEDVEEMPELKEKILKFRDEKLAEFRQEKEKRQKMQEEEDGEIEGFE</sequence>
<name>A0AAD1UGP7_EUPCR</name>
<feature type="compositionally biased region" description="Basic and acidic residues" evidence="9">
    <location>
        <begin position="94"/>
        <end position="172"/>
    </location>
</feature>
<dbReference type="InterPro" id="IPR019474">
    <property type="entry name" value="Ub_conjug_fac_E4_core"/>
</dbReference>
<protein>
    <recommendedName>
        <fullName evidence="10">U-box domain-containing protein</fullName>
    </recommendedName>
</protein>
<dbReference type="PANTHER" id="PTHR13931:SF2">
    <property type="entry name" value="UBIQUITIN CONJUGATION FACTOR E4 B"/>
    <property type="match status" value="1"/>
</dbReference>
<dbReference type="GO" id="GO:0005634">
    <property type="term" value="C:nucleus"/>
    <property type="evidence" value="ECO:0007669"/>
    <property type="project" value="UniProtKB-SubCell"/>
</dbReference>
<keyword evidence="8" id="KW-0539">Nucleus</keyword>
<dbReference type="Pfam" id="PF04564">
    <property type="entry name" value="U-box"/>
    <property type="match status" value="1"/>
</dbReference>
<dbReference type="PROSITE" id="PS51698">
    <property type="entry name" value="U_BOX"/>
    <property type="match status" value="1"/>
</dbReference>
<dbReference type="GO" id="GO:0034450">
    <property type="term" value="F:ubiquitin-ubiquitin ligase activity"/>
    <property type="evidence" value="ECO:0007669"/>
    <property type="project" value="InterPro"/>
</dbReference>
<dbReference type="PANTHER" id="PTHR13931">
    <property type="entry name" value="UBIQUITINATION FACTOR E4"/>
    <property type="match status" value="1"/>
</dbReference>
<comment type="caution">
    <text evidence="11">The sequence shown here is derived from an EMBL/GenBank/DDBJ whole genome shotgun (WGS) entry which is preliminary data.</text>
</comment>
<keyword evidence="12" id="KW-1185">Reference proteome</keyword>
<feature type="region of interest" description="Disordered" evidence="9">
    <location>
        <begin position="1"/>
        <end position="172"/>
    </location>
</feature>
<keyword evidence="5" id="KW-0963">Cytoplasm</keyword>
<dbReference type="SUPFAM" id="SSF57850">
    <property type="entry name" value="RING/U-box"/>
    <property type="match status" value="1"/>
</dbReference>
<dbReference type="InterPro" id="IPR045132">
    <property type="entry name" value="UBE4"/>
</dbReference>
<evidence type="ECO:0000256" key="2">
    <source>
        <dbReference type="ARBA" id="ARBA00004496"/>
    </source>
</evidence>
<dbReference type="Gene3D" id="3.30.40.10">
    <property type="entry name" value="Zinc/RING finger domain, C3HC4 (zinc finger)"/>
    <property type="match status" value="1"/>
</dbReference>
<dbReference type="SMART" id="SM00504">
    <property type="entry name" value="Ubox"/>
    <property type="match status" value="1"/>
</dbReference>
<accession>A0AAD1UGP7</accession>
<feature type="region of interest" description="Disordered" evidence="9">
    <location>
        <begin position="1153"/>
        <end position="1173"/>
    </location>
</feature>
<dbReference type="InterPro" id="IPR013083">
    <property type="entry name" value="Znf_RING/FYVE/PHD"/>
</dbReference>
<evidence type="ECO:0000256" key="5">
    <source>
        <dbReference type="ARBA" id="ARBA00022490"/>
    </source>
</evidence>
<feature type="compositionally biased region" description="Acidic residues" evidence="9">
    <location>
        <begin position="1163"/>
        <end position="1173"/>
    </location>
</feature>
<keyword evidence="6" id="KW-0808">Transferase</keyword>
<evidence type="ECO:0000256" key="7">
    <source>
        <dbReference type="ARBA" id="ARBA00022786"/>
    </source>
</evidence>
<comment type="pathway">
    <text evidence="3">Protein modification; protein ubiquitination.</text>
</comment>
<evidence type="ECO:0000256" key="6">
    <source>
        <dbReference type="ARBA" id="ARBA00022679"/>
    </source>
</evidence>
<comment type="subcellular location">
    <subcellularLocation>
        <location evidence="2">Cytoplasm</location>
    </subcellularLocation>
    <subcellularLocation>
        <location evidence="1">Nucleus</location>
    </subcellularLocation>
</comment>
<reference evidence="11" key="1">
    <citation type="submission" date="2023-07" db="EMBL/GenBank/DDBJ databases">
        <authorList>
            <consortium name="AG Swart"/>
            <person name="Singh M."/>
            <person name="Singh A."/>
            <person name="Seah K."/>
            <person name="Emmerich C."/>
        </authorList>
    </citation>
    <scope>NUCLEOTIDE SEQUENCE</scope>
    <source>
        <strain evidence="11">DP1</strain>
    </source>
</reference>
<evidence type="ECO:0000256" key="3">
    <source>
        <dbReference type="ARBA" id="ARBA00004906"/>
    </source>
</evidence>
<dbReference type="GO" id="GO:0000151">
    <property type="term" value="C:ubiquitin ligase complex"/>
    <property type="evidence" value="ECO:0007669"/>
    <property type="project" value="InterPro"/>
</dbReference>
<keyword evidence="7" id="KW-0833">Ubl conjugation pathway</keyword>
<evidence type="ECO:0000256" key="4">
    <source>
        <dbReference type="ARBA" id="ARBA00007434"/>
    </source>
</evidence>
<evidence type="ECO:0000256" key="1">
    <source>
        <dbReference type="ARBA" id="ARBA00004123"/>
    </source>
</evidence>
<evidence type="ECO:0000313" key="11">
    <source>
        <dbReference type="EMBL" id="CAI2368459.1"/>
    </source>
</evidence>
<dbReference type="Pfam" id="PF10408">
    <property type="entry name" value="Ufd2P_core"/>
    <property type="match status" value="1"/>
</dbReference>
<evidence type="ECO:0000256" key="8">
    <source>
        <dbReference type="ARBA" id="ARBA00023242"/>
    </source>
</evidence>
<feature type="compositionally biased region" description="Basic and acidic residues" evidence="9">
    <location>
        <begin position="1153"/>
        <end position="1162"/>
    </location>
</feature>
<dbReference type="Proteomes" id="UP001295684">
    <property type="component" value="Unassembled WGS sequence"/>
</dbReference>
<feature type="compositionally biased region" description="Basic and acidic residues" evidence="9">
    <location>
        <begin position="1"/>
        <end position="29"/>
    </location>
</feature>
<evidence type="ECO:0000259" key="10">
    <source>
        <dbReference type="PROSITE" id="PS51698"/>
    </source>
</evidence>
<evidence type="ECO:0000256" key="9">
    <source>
        <dbReference type="SAM" id="MobiDB-lite"/>
    </source>
</evidence>
<proteinExistence type="inferred from homology"/>
<dbReference type="GO" id="GO:0000209">
    <property type="term" value="P:protein polyubiquitination"/>
    <property type="evidence" value="ECO:0007669"/>
    <property type="project" value="TreeGrafter"/>
</dbReference>
<gene>
    <name evidence="11" type="ORF">ECRASSUSDP1_LOCUS9752</name>
</gene>
<dbReference type="EMBL" id="CAMPGE010009593">
    <property type="protein sequence ID" value="CAI2368459.1"/>
    <property type="molecule type" value="Genomic_DNA"/>
</dbReference>
<dbReference type="GO" id="GO:0036503">
    <property type="term" value="P:ERAD pathway"/>
    <property type="evidence" value="ECO:0007669"/>
    <property type="project" value="InterPro"/>
</dbReference>
<organism evidence="11 12">
    <name type="scientific">Euplotes crassus</name>
    <dbReference type="NCBI Taxonomy" id="5936"/>
    <lineage>
        <taxon>Eukaryota</taxon>
        <taxon>Sar</taxon>
        <taxon>Alveolata</taxon>
        <taxon>Ciliophora</taxon>
        <taxon>Intramacronucleata</taxon>
        <taxon>Spirotrichea</taxon>
        <taxon>Hypotrichia</taxon>
        <taxon>Euplotida</taxon>
        <taxon>Euplotidae</taxon>
        <taxon>Moneuplotes</taxon>
    </lineage>
</organism>
<feature type="compositionally biased region" description="Basic and acidic residues" evidence="9">
    <location>
        <begin position="61"/>
        <end position="84"/>
    </location>
</feature>
<comment type="similarity">
    <text evidence="4">Belongs to the ubiquitin conjugation factor E4 family.</text>
</comment>
<dbReference type="AlphaFoldDB" id="A0AAD1UGP7"/>